<dbReference type="EMBL" id="CM007382">
    <property type="protein sequence ID" value="ONK76838.1"/>
    <property type="molecule type" value="Genomic_DNA"/>
</dbReference>
<feature type="region of interest" description="Disordered" evidence="1">
    <location>
        <begin position="63"/>
        <end position="105"/>
    </location>
</feature>
<keyword evidence="3" id="KW-1185">Reference proteome</keyword>
<proteinExistence type="predicted"/>
<accession>A0A5P1FEQ0</accession>
<evidence type="ECO:0000313" key="2">
    <source>
        <dbReference type="EMBL" id="ONK76838.1"/>
    </source>
</evidence>
<evidence type="ECO:0000313" key="3">
    <source>
        <dbReference type="Proteomes" id="UP000243459"/>
    </source>
</evidence>
<organism evidence="2 3">
    <name type="scientific">Asparagus officinalis</name>
    <name type="common">Garden asparagus</name>
    <dbReference type="NCBI Taxonomy" id="4686"/>
    <lineage>
        <taxon>Eukaryota</taxon>
        <taxon>Viridiplantae</taxon>
        <taxon>Streptophyta</taxon>
        <taxon>Embryophyta</taxon>
        <taxon>Tracheophyta</taxon>
        <taxon>Spermatophyta</taxon>
        <taxon>Magnoliopsida</taxon>
        <taxon>Liliopsida</taxon>
        <taxon>Asparagales</taxon>
        <taxon>Asparagaceae</taxon>
        <taxon>Asparagoideae</taxon>
        <taxon>Asparagus</taxon>
    </lineage>
</organism>
<name>A0A5P1FEQ0_ASPOF</name>
<feature type="compositionally biased region" description="Basic and acidic residues" evidence="1">
    <location>
        <begin position="74"/>
        <end position="105"/>
    </location>
</feature>
<protein>
    <submittedName>
        <fullName evidence="2">Uncharacterized protein</fullName>
    </submittedName>
</protein>
<reference evidence="3" key="1">
    <citation type="journal article" date="2017" name="Nat. Commun.">
        <title>The asparagus genome sheds light on the origin and evolution of a young Y chromosome.</title>
        <authorList>
            <person name="Harkess A."/>
            <person name="Zhou J."/>
            <person name="Xu C."/>
            <person name="Bowers J.E."/>
            <person name="Van der Hulst R."/>
            <person name="Ayyampalayam S."/>
            <person name="Mercati F."/>
            <person name="Riccardi P."/>
            <person name="McKain M.R."/>
            <person name="Kakrana A."/>
            <person name="Tang H."/>
            <person name="Ray J."/>
            <person name="Groenendijk J."/>
            <person name="Arikit S."/>
            <person name="Mathioni S.M."/>
            <person name="Nakano M."/>
            <person name="Shan H."/>
            <person name="Telgmann-Rauber A."/>
            <person name="Kanno A."/>
            <person name="Yue Z."/>
            <person name="Chen H."/>
            <person name="Li W."/>
            <person name="Chen Y."/>
            <person name="Xu X."/>
            <person name="Zhang Y."/>
            <person name="Luo S."/>
            <person name="Chen H."/>
            <person name="Gao J."/>
            <person name="Mao Z."/>
            <person name="Pires J.C."/>
            <person name="Luo M."/>
            <person name="Kudrna D."/>
            <person name="Wing R.A."/>
            <person name="Meyers B.C."/>
            <person name="Yi K."/>
            <person name="Kong H."/>
            <person name="Lavrijsen P."/>
            <person name="Sunseri F."/>
            <person name="Falavigna A."/>
            <person name="Ye Y."/>
            <person name="Leebens-Mack J.H."/>
            <person name="Chen G."/>
        </authorList>
    </citation>
    <scope>NUCLEOTIDE SEQUENCE [LARGE SCALE GENOMIC DNA]</scope>
    <source>
        <strain evidence="3">cv. DH0086</strain>
    </source>
</reference>
<sequence length="105" mass="12381">MRWQEDTSKAAHKSLAAIENRLVTRKDKRQLRWEEKEKETKDDLELNLHLPPHLHIISNPMLYNSKPHQCAGNDDFRREAKTKTKEGGTRQKDVAHESSQRQRRG</sequence>
<gene>
    <name evidence="2" type="ORF">A4U43_C02F350</name>
</gene>
<dbReference type="AlphaFoldDB" id="A0A5P1FEQ0"/>
<dbReference type="Proteomes" id="UP000243459">
    <property type="component" value="Chromosome 2"/>
</dbReference>
<dbReference type="Gramene" id="ONK76838">
    <property type="protein sequence ID" value="ONK76838"/>
    <property type="gene ID" value="A4U43_C02F350"/>
</dbReference>
<evidence type="ECO:0000256" key="1">
    <source>
        <dbReference type="SAM" id="MobiDB-lite"/>
    </source>
</evidence>